<accession>K5DMM1</accession>
<dbReference type="AlphaFoldDB" id="K5DMM1"/>
<feature type="region of interest" description="Disordered" evidence="1">
    <location>
        <begin position="1"/>
        <end position="20"/>
    </location>
</feature>
<protein>
    <submittedName>
        <fullName evidence="2">Uncharacterized protein</fullName>
    </submittedName>
</protein>
<gene>
    <name evidence="2" type="ORF">RBSH_00551</name>
</gene>
<dbReference type="EMBL" id="AMCW01000016">
    <property type="protein sequence ID" value="EKK04129.1"/>
    <property type="molecule type" value="Genomic_DNA"/>
</dbReference>
<proteinExistence type="predicted"/>
<evidence type="ECO:0000313" key="2">
    <source>
        <dbReference type="EMBL" id="EKK04129.1"/>
    </source>
</evidence>
<name>K5DMM1_RHOBT</name>
<organism evidence="2 3">
    <name type="scientific">Rhodopirellula baltica SH28</name>
    <dbReference type="NCBI Taxonomy" id="993517"/>
    <lineage>
        <taxon>Bacteria</taxon>
        <taxon>Pseudomonadati</taxon>
        <taxon>Planctomycetota</taxon>
        <taxon>Planctomycetia</taxon>
        <taxon>Pirellulales</taxon>
        <taxon>Pirellulaceae</taxon>
        <taxon>Rhodopirellula</taxon>
    </lineage>
</organism>
<dbReference type="Proteomes" id="UP000007993">
    <property type="component" value="Unassembled WGS sequence"/>
</dbReference>
<feature type="compositionally biased region" description="Polar residues" evidence="1">
    <location>
        <begin position="7"/>
        <end position="17"/>
    </location>
</feature>
<sequence>MDFSSVGRPNSSGQSIDHFSGRIKKQRTKLSWFAADSINDFDRKDK</sequence>
<comment type="caution">
    <text evidence="2">The sequence shown here is derived from an EMBL/GenBank/DDBJ whole genome shotgun (WGS) entry which is preliminary data.</text>
</comment>
<evidence type="ECO:0000313" key="3">
    <source>
        <dbReference type="Proteomes" id="UP000007993"/>
    </source>
</evidence>
<reference evidence="2 3" key="1">
    <citation type="journal article" date="2013" name="Mar. Genomics">
        <title>Expression of sulfatases in Rhodopirellula baltica and the diversity of sulfatases in the genus Rhodopirellula.</title>
        <authorList>
            <person name="Wegner C.E."/>
            <person name="Richter-Heitmann T."/>
            <person name="Klindworth A."/>
            <person name="Klockow C."/>
            <person name="Richter M."/>
            <person name="Achstetter T."/>
            <person name="Glockner F.O."/>
            <person name="Harder J."/>
        </authorList>
    </citation>
    <scope>NUCLEOTIDE SEQUENCE [LARGE SCALE GENOMIC DNA]</scope>
    <source>
        <strain evidence="2 3">SH28</strain>
    </source>
</reference>
<dbReference type="PATRIC" id="fig|993517.3.peg.610"/>
<evidence type="ECO:0000256" key="1">
    <source>
        <dbReference type="SAM" id="MobiDB-lite"/>
    </source>
</evidence>